<feature type="DNA-binding region" description="H-T-H motif" evidence="2">
    <location>
        <begin position="28"/>
        <end position="47"/>
    </location>
</feature>
<protein>
    <submittedName>
        <fullName evidence="4">TetR/AcrR family transcriptional regulator</fullName>
    </submittedName>
</protein>
<dbReference type="SUPFAM" id="SSF46689">
    <property type="entry name" value="Homeodomain-like"/>
    <property type="match status" value="1"/>
</dbReference>
<evidence type="ECO:0000313" key="4">
    <source>
        <dbReference type="EMBL" id="MDZ5663987.1"/>
    </source>
</evidence>
<dbReference type="InterPro" id="IPR001647">
    <property type="entry name" value="HTH_TetR"/>
</dbReference>
<proteinExistence type="predicted"/>
<dbReference type="InterPro" id="IPR050109">
    <property type="entry name" value="HTH-type_TetR-like_transc_reg"/>
</dbReference>
<dbReference type="InterPro" id="IPR009057">
    <property type="entry name" value="Homeodomain-like_sf"/>
</dbReference>
<keyword evidence="1 2" id="KW-0238">DNA-binding</keyword>
<dbReference type="PANTHER" id="PTHR30055">
    <property type="entry name" value="HTH-TYPE TRANSCRIPTIONAL REGULATOR RUTR"/>
    <property type="match status" value="1"/>
</dbReference>
<accession>A0ABU5KGB0</accession>
<keyword evidence="5" id="KW-1185">Reference proteome</keyword>
<evidence type="ECO:0000256" key="1">
    <source>
        <dbReference type="ARBA" id="ARBA00023125"/>
    </source>
</evidence>
<dbReference type="RefSeq" id="WP_322425614.1">
    <property type="nucleotide sequence ID" value="NZ_JAXQPW010000008.1"/>
</dbReference>
<evidence type="ECO:0000256" key="2">
    <source>
        <dbReference type="PROSITE-ProRule" id="PRU00335"/>
    </source>
</evidence>
<dbReference type="PRINTS" id="PR00455">
    <property type="entry name" value="HTHTETR"/>
</dbReference>
<reference evidence="4 5" key="1">
    <citation type="submission" date="2023-11" db="EMBL/GenBank/DDBJ databases">
        <title>Novel species in genus Nocardioides.</title>
        <authorList>
            <person name="Zhou H."/>
        </authorList>
    </citation>
    <scope>NUCLEOTIDE SEQUENCE [LARGE SCALE GENOMIC DNA]</scope>
    <source>
        <strain evidence="4 5">S-58</strain>
    </source>
</reference>
<sequence>MVTRGSTLTRLLDAVDEVVFVEGATHAPVDAILERAGVSPATLYRAYPSKDALVAAALERRHEEWLAVWDAAIARASTDRDRLLAVFDALEEFAGRTTGARWCAFLGTAAGHVDPDPVLAAAVRLETDELRARLRRLAEPVVGTDAPRLVEALLLVYSGRLAMRLRAPERGVGAPSSRAVAGLLIDQPDRLGA</sequence>
<evidence type="ECO:0000259" key="3">
    <source>
        <dbReference type="PROSITE" id="PS50977"/>
    </source>
</evidence>
<organism evidence="4 5">
    <name type="scientific">Nocardioides renjunii</name>
    <dbReference type="NCBI Taxonomy" id="3095075"/>
    <lineage>
        <taxon>Bacteria</taxon>
        <taxon>Bacillati</taxon>
        <taxon>Actinomycetota</taxon>
        <taxon>Actinomycetes</taxon>
        <taxon>Propionibacteriales</taxon>
        <taxon>Nocardioidaceae</taxon>
        <taxon>Nocardioides</taxon>
    </lineage>
</organism>
<evidence type="ECO:0000313" key="5">
    <source>
        <dbReference type="Proteomes" id="UP001291999"/>
    </source>
</evidence>
<dbReference type="Pfam" id="PF00440">
    <property type="entry name" value="TetR_N"/>
    <property type="match status" value="1"/>
</dbReference>
<dbReference type="SUPFAM" id="SSF48498">
    <property type="entry name" value="Tetracyclin repressor-like, C-terminal domain"/>
    <property type="match status" value="1"/>
</dbReference>
<dbReference type="InterPro" id="IPR036271">
    <property type="entry name" value="Tet_transcr_reg_TetR-rel_C_sf"/>
</dbReference>
<name>A0ABU5KGB0_9ACTN</name>
<dbReference type="PANTHER" id="PTHR30055:SF200">
    <property type="entry name" value="HTH-TYPE TRANSCRIPTIONAL REPRESSOR BDCR"/>
    <property type="match status" value="1"/>
</dbReference>
<dbReference type="PROSITE" id="PS50977">
    <property type="entry name" value="HTH_TETR_2"/>
    <property type="match status" value="1"/>
</dbReference>
<dbReference type="EMBL" id="JAXQPW010000008">
    <property type="protein sequence ID" value="MDZ5663987.1"/>
    <property type="molecule type" value="Genomic_DNA"/>
</dbReference>
<dbReference type="Gene3D" id="1.10.357.10">
    <property type="entry name" value="Tetracycline Repressor, domain 2"/>
    <property type="match status" value="1"/>
</dbReference>
<dbReference type="Proteomes" id="UP001291999">
    <property type="component" value="Unassembled WGS sequence"/>
</dbReference>
<gene>
    <name evidence="4" type="ORF">SFC79_19585</name>
</gene>
<feature type="domain" description="HTH tetR-type" evidence="3">
    <location>
        <begin position="5"/>
        <end position="65"/>
    </location>
</feature>
<comment type="caution">
    <text evidence="4">The sequence shown here is derived from an EMBL/GenBank/DDBJ whole genome shotgun (WGS) entry which is preliminary data.</text>
</comment>